<dbReference type="GO" id="GO:0016787">
    <property type="term" value="F:hydrolase activity"/>
    <property type="evidence" value="ECO:0007669"/>
    <property type="project" value="UniProtKB-KW"/>
</dbReference>
<name>A0AAV2VY26_9VIBR</name>
<dbReference type="RefSeq" id="WP_022613594.1">
    <property type="nucleotide sequence ID" value="NZ_LK391965.1"/>
</dbReference>
<dbReference type="AlphaFoldDB" id="A0AAV2VY26"/>
<evidence type="ECO:0000313" key="2">
    <source>
        <dbReference type="Proteomes" id="UP000018211"/>
    </source>
</evidence>
<accession>A0AAV2VY26</accession>
<dbReference type="InterPro" id="IPR010297">
    <property type="entry name" value="DUF900_hydrolase"/>
</dbReference>
<dbReference type="Proteomes" id="UP000018211">
    <property type="component" value="Unassembled WGS sequence"/>
</dbReference>
<protein>
    <submittedName>
        <fullName evidence="1">Alpha/beta hydrolase</fullName>
    </submittedName>
</protein>
<dbReference type="Pfam" id="PF05990">
    <property type="entry name" value="DUF900"/>
    <property type="match status" value="1"/>
</dbReference>
<sequence length="318" mass="35758">MLVITNRNIQKSHFVNGTGDHQAFGEGFNSKGPNEIRLAKAEKNGDTWQVNMLKEPSKLTHQNLPSKHALVELRQSMQASGKNGVLFVHGFNQSFESSLNKAHDIETLYGVEVIVFSWPSNPGGFVTKEYRTAKRNALASIGALDATLEKLGAYLKAPFDKNALKACHTKFSLMTYSLGNFLFQNYVNNALYEDETRIFDNVVLCQADVDNSDHACWVENIEAGKRVYVTINENDGVLKWSDANFQKDRLGRTARNLTAKNAAYFDFTDGPDVDNTHGVFHVYTNDVVKGFFQLVLNGERGEHTKGLTYDQRKNAYRF</sequence>
<dbReference type="EMBL" id="CAOF01000179">
    <property type="protein sequence ID" value="CCO49490.1"/>
    <property type="molecule type" value="Genomic_DNA"/>
</dbReference>
<proteinExistence type="predicted"/>
<reference evidence="1 2" key="1">
    <citation type="journal article" date="2013" name="ISME J.">
        <title>Comparative genomics of pathogenic lineages of Vibrio nigripulchritudo identifies virulence-associated traits.</title>
        <authorList>
            <person name="Goudenege D."/>
            <person name="Labreuche Y."/>
            <person name="Krin E."/>
            <person name="Ansquer D."/>
            <person name="Mangenot S."/>
            <person name="Calteau A."/>
            <person name="Medigue C."/>
            <person name="Mazel D."/>
            <person name="Polz M.F."/>
            <person name="Le Roux F."/>
        </authorList>
    </citation>
    <scope>NUCLEOTIDE SEQUENCE [LARGE SCALE GENOMIC DNA]</scope>
    <source>
        <strain evidence="1 2">SOn1</strain>
    </source>
</reference>
<comment type="caution">
    <text evidence="1">The sequence shown here is derived from an EMBL/GenBank/DDBJ whole genome shotgun (WGS) entry which is preliminary data.</text>
</comment>
<gene>
    <name evidence="1" type="ORF">VIBNISOn1_830046</name>
</gene>
<keyword evidence="1" id="KW-0378">Hydrolase</keyword>
<organism evidence="1 2">
    <name type="scientific">Vibrio nigripulchritudo SOn1</name>
    <dbReference type="NCBI Taxonomy" id="1238450"/>
    <lineage>
        <taxon>Bacteria</taxon>
        <taxon>Pseudomonadati</taxon>
        <taxon>Pseudomonadota</taxon>
        <taxon>Gammaproteobacteria</taxon>
        <taxon>Vibrionales</taxon>
        <taxon>Vibrionaceae</taxon>
        <taxon>Vibrio</taxon>
    </lineage>
</organism>
<evidence type="ECO:0000313" key="1">
    <source>
        <dbReference type="EMBL" id="CCO49490.1"/>
    </source>
</evidence>